<dbReference type="Gene3D" id="2.60.120.560">
    <property type="entry name" value="Exo-inulinase, domain 1"/>
    <property type="match status" value="1"/>
</dbReference>
<evidence type="ECO:0000256" key="1">
    <source>
        <dbReference type="SAM" id="SignalP"/>
    </source>
</evidence>
<dbReference type="OrthoDB" id="9798407at2"/>
<evidence type="ECO:0000313" key="3">
    <source>
        <dbReference type="EMBL" id="ABJ87068.1"/>
    </source>
</evidence>
<feature type="signal peptide" evidence="1">
    <location>
        <begin position="1"/>
        <end position="16"/>
    </location>
</feature>
<dbReference type="AlphaFoldDB" id="Q01TF2"/>
<dbReference type="HOGENOM" id="CLU_073042_2_1_0"/>
<reference evidence="3" key="1">
    <citation type="submission" date="2006-10" db="EMBL/GenBank/DDBJ databases">
        <title>Complete sequence of Solibacter usitatus Ellin6076.</title>
        <authorList>
            <consortium name="US DOE Joint Genome Institute"/>
            <person name="Copeland A."/>
            <person name="Lucas S."/>
            <person name="Lapidus A."/>
            <person name="Barry K."/>
            <person name="Detter J.C."/>
            <person name="Glavina del Rio T."/>
            <person name="Hammon N."/>
            <person name="Israni S."/>
            <person name="Dalin E."/>
            <person name="Tice H."/>
            <person name="Pitluck S."/>
            <person name="Thompson L.S."/>
            <person name="Brettin T."/>
            <person name="Bruce D."/>
            <person name="Han C."/>
            <person name="Tapia R."/>
            <person name="Gilna P."/>
            <person name="Schmutz J."/>
            <person name="Larimer F."/>
            <person name="Land M."/>
            <person name="Hauser L."/>
            <person name="Kyrpides N."/>
            <person name="Mikhailova N."/>
            <person name="Janssen P.H."/>
            <person name="Kuske C.R."/>
            <person name="Richardson P."/>
        </authorList>
    </citation>
    <scope>NUCLEOTIDE SEQUENCE</scope>
    <source>
        <strain evidence="3">Ellin6076</strain>
    </source>
</reference>
<protein>
    <recommendedName>
        <fullName evidence="2">3-keto-alpha-glucoside-1,2-lyase/3-keto-2-hydroxy-glucal hydratase domain-containing protein</fullName>
    </recommendedName>
</protein>
<feature type="domain" description="3-keto-alpha-glucoside-1,2-lyase/3-keto-2-hydroxy-glucal hydratase" evidence="2">
    <location>
        <begin position="30"/>
        <end position="207"/>
    </location>
</feature>
<sequence>MLRMLLVMLSIPVWIAAQVPKNRAPYPNEQWVQLFNGKDLSGWVNVGHEKWTVEDGTIHGQGVTKEYGYLRTEKQYKDFWLSIRFKCEDDGNSGVYFHTDFKPGTVDVSKGMQFEIDRTLNHHNGGLYGDGRGWIAWPSPEYEQVIRPTDWNEFLLKVEGNHMVAILNGIAIIDFTDPTPKSFDGYIALQLHSGGEGNMRFKDIYLRDMSAR</sequence>
<dbReference type="InterPro" id="IPR010496">
    <property type="entry name" value="AL/BT2_dom"/>
</dbReference>
<proteinExistence type="predicted"/>
<name>Q01TF2_SOLUE</name>
<dbReference type="eggNOG" id="COG1793">
    <property type="taxonomic scope" value="Bacteria"/>
</dbReference>
<dbReference type="EMBL" id="CP000473">
    <property type="protein sequence ID" value="ABJ87068.1"/>
    <property type="molecule type" value="Genomic_DNA"/>
</dbReference>
<keyword evidence="1" id="KW-0732">Signal</keyword>
<organism evidence="3">
    <name type="scientific">Solibacter usitatus (strain Ellin6076)</name>
    <dbReference type="NCBI Taxonomy" id="234267"/>
    <lineage>
        <taxon>Bacteria</taxon>
        <taxon>Pseudomonadati</taxon>
        <taxon>Acidobacteriota</taxon>
        <taxon>Terriglobia</taxon>
        <taxon>Bryobacterales</taxon>
        <taxon>Solibacteraceae</taxon>
        <taxon>Candidatus Solibacter</taxon>
    </lineage>
</organism>
<dbReference type="InParanoid" id="Q01TF2"/>
<evidence type="ECO:0000259" key="2">
    <source>
        <dbReference type="Pfam" id="PF06439"/>
    </source>
</evidence>
<gene>
    <name evidence="3" type="ordered locus">Acid_6142</name>
</gene>
<dbReference type="Pfam" id="PF06439">
    <property type="entry name" value="3keto-disac_hyd"/>
    <property type="match status" value="1"/>
</dbReference>
<feature type="chain" id="PRO_5004162582" description="3-keto-alpha-glucoside-1,2-lyase/3-keto-2-hydroxy-glucal hydratase domain-containing protein" evidence="1">
    <location>
        <begin position="17"/>
        <end position="212"/>
    </location>
</feature>
<dbReference type="KEGG" id="sus:Acid_6142"/>
<accession>Q01TF2</accession>
<dbReference type="STRING" id="234267.Acid_6142"/>
<dbReference type="GO" id="GO:0016787">
    <property type="term" value="F:hydrolase activity"/>
    <property type="evidence" value="ECO:0007669"/>
    <property type="project" value="InterPro"/>
</dbReference>